<comment type="caution">
    <text evidence="10">The sequence shown here is derived from an EMBL/GenBank/DDBJ whole genome shotgun (WGS) entry which is preliminary data.</text>
</comment>
<gene>
    <name evidence="9 10" type="primary">cas2</name>
    <name evidence="10" type="ORF">J7S20_09250</name>
</gene>
<dbReference type="InterPro" id="IPR021127">
    <property type="entry name" value="CRISPR_associated_Cas2"/>
</dbReference>
<evidence type="ECO:0000256" key="6">
    <source>
        <dbReference type="ARBA" id="ARBA00022801"/>
    </source>
</evidence>
<dbReference type="Pfam" id="PF09827">
    <property type="entry name" value="CRISPR_Cas2"/>
    <property type="match status" value="1"/>
</dbReference>
<dbReference type="EC" id="3.1.-.-" evidence="9"/>
<keyword evidence="11" id="KW-1185">Reference proteome</keyword>
<evidence type="ECO:0000256" key="3">
    <source>
        <dbReference type="ARBA" id="ARBA00022722"/>
    </source>
</evidence>
<comment type="cofactor">
    <cofactor evidence="1 9">
        <name>Mg(2+)</name>
        <dbReference type="ChEBI" id="CHEBI:18420"/>
    </cofactor>
</comment>
<dbReference type="HAMAP" id="MF_01471">
    <property type="entry name" value="Cas2"/>
    <property type="match status" value="1"/>
</dbReference>
<dbReference type="SUPFAM" id="SSF143430">
    <property type="entry name" value="TTP0101/SSO1404-like"/>
    <property type="match status" value="1"/>
</dbReference>
<organism evidence="10 11">
    <name type="scientific">Stakelama marina</name>
    <dbReference type="NCBI Taxonomy" id="2826939"/>
    <lineage>
        <taxon>Bacteria</taxon>
        <taxon>Pseudomonadati</taxon>
        <taxon>Pseudomonadota</taxon>
        <taxon>Alphaproteobacteria</taxon>
        <taxon>Sphingomonadales</taxon>
        <taxon>Sphingomonadaceae</taxon>
        <taxon>Stakelama</taxon>
    </lineage>
</organism>
<keyword evidence="6 9" id="KW-0378">Hydrolase</keyword>
<keyword evidence="7 9" id="KW-0460">Magnesium</keyword>
<comment type="function">
    <text evidence="9">CRISPR (clustered regularly interspaced short palindromic repeat), is an adaptive immune system that provides protection against mobile genetic elements (viruses, transposable elements and conjugative plasmids). CRISPR clusters contain sequences complementary to antecedent mobile elements and target invading nucleic acids. CRISPR clusters are transcribed and processed into CRISPR RNA (crRNA). Functions as a ssRNA-specific endoribonuclease. Involved in the integration of spacer DNA into the CRISPR cassette.</text>
</comment>
<evidence type="ECO:0000313" key="11">
    <source>
        <dbReference type="Proteomes" id="UP000676996"/>
    </source>
</evidence>
<dbReference type="GO" id="GO:0051607">
    <property type="term" value="P:defense response to virus"/>
    <property type="evidence" value="ECO:0007669"/>
    <property type="project" value="UniProtKB-UniRule"/>
</dbReference>
<dbReference type="InterPro" id="IPR019199">
    <property type="entry name" value="Virulence_VapD/CRISPR_Cas2"/>
</dbReference>
<dbReference type="GO" id="GO:0016787">
    <property type="term" value="F:hydrolase activity"/>
    <property type="evidence" value="ECO:0007669"/>
    <property type="project" value="UniProtKB-KW"/>
</dbReference>
<dbReference type="GO" id="GO:0043571">
    <property type="term" value="P:maintenance of CRISPR repeat elements"/>
    <property type="evidence" value="ECO:0007669"/>
    <property type="project" value="UniProtKB-UniRule"/>
</dbReference>
<feature type="binding site" evidence="9">
    <location>
        <position position="35"/>
    </location>
    <ligand>
        <name>Mg(2+)</name>
        <dbReference type="ChEBI" id="CHEBI:18420"/>
        <note>catalytic</note>
    </ligand>
</feature>
<keyword evidence="8 9" id="KW-0051">Antiviral defense</keyword>
<name>A0A8T4IK12_9SPHN</name>
<evidence type="ECO:0000256" key="8">
    <source>
        <dbReference type="ARBA" id="ARBA00023118"/>
    </source>
</evidence>
<evidence type="ECO:0000256" key="5">
    <source>
        <dbReference type="ARBA" id="ARBA00022759"/>
    </source>
</evidence>
<evidence type="ECO:0000256" key="9">
    <source>
        <dbReference type="HAMAP-Rule" id="MF_01471"/>
    </source>
</evidence>
<comment type="subunit">
    <text evidence="9">Homodimer, forms a heterotetramer with a Cas1 homodimer.</text>
</comment>
<dbReference type="EMBL" id="JAGRQC010000002">
    <property type="protein sequence ID" value="MBR0552689.1"/>
    <property type="molecule type" value="Genomic_DNA"/>
</dbReference>
<keyword evidence="4 9" id="KW-0479">Metal-binding</keyword>
<protein>
    <recommendedName>
        <fullName evidence="9">CRISPR-associated endoribonuclease Cas2</fullName>
        <ecNumber evidence="9">3.1.-.-</ecNumber>
    </recommendedName>
</protein>
<evidence type="ECO:0000256" key="4">
    <source>
        <dbReference type="ARBA" id="ARBA00022723"/>
    </source>
</evidence>
<reference evidence="10" key="1">
    <citation type="submission" date="2021-04" db="EMBL/GenBank/DDBJ databases">
        <title>Ouciella asimina sp. nov., isolated from the surface seawater in the hydrothermal field of Okinawa Trough.</title>
        <authorList>
            <person name="Shuang W."/>
        </authorList>
    </citation>
    <scope>NUCLEOTIDE SEQUENCE</scope>
    <source>
        <strain evidence="10">LXI357</strain>
    </source>
</reference>
<dbReference type="Proteomes" id="UP000676996">
    <property type="component" value="Unassembled WGS sequence"/>
</dbReference>
<dbReference type="AlphaFoldDB" id="A0A8T4IK12"/>
<comment type="similarity">
    <text evidence="2 9">Belongs to the CRISPR-associated endoribonuclease Cas2 protein family.</text>
</comment>
<evidence type="ECO:0000256" key="1">
    <source>
        <dbReference type="ARBA" id="ARBA00001946"/>
    </source>
</evidence>
<keyword evidence="3 9" id="KW-0540">Nuclease</keyword>
<dbReference type="NCBIfam" id="TIGR01573">
    <property type="entry name" value="cas2"/>
    <property type="match status" value="1"/>
</dbReference>
<dbReference type="GO" id="GO:0046872">
    <property type="term" value="F:metal ion binding"/>
    <property type="evidence" value="ECO:0007669"/>
    <property type="project" value="UniProtKB-UniRule"/>
</dbReference>
<accession>A0A8T4IK12</accession>
<keyword evidence="5 9" id="KW-0255">Endonuclease</keyword>
<dbReference type="GO" id="GO:0004521">
    <property type="term" value="F:RNA endonuclease activity"/>
    <property type="evidence" value="ECO:0007669"/>
    <property type="project" value="InterPro"/>
</dbReference>
<evidence type="ECO:0000256" key="7">
    <source>
        <dbReference type="ARBA" id="ARBA00022842"/>
    </source>
</evidence>
<sequence length="128" mass="15026">MGSPCPSRSGRRGCRLSGAPFLSGYRLMWIFVMFDLPVGTKKQMRDATKFREFLLDEGFEMSQFSVYARFCNGKDSFDSHLSRIERNLPEKGDVHILTFTDRQYENIVRFSSQRRQRPRKNPDQLAMF</sequence>
<proteinExistence type="inferred from homology"/>
<evidence type="ECO:0000256" key="2">
    <source>
        <dbReference type="ARBA" id="ARBA00009959"/>
    </source>
</evidence>
<evidence type="ECO:0000313" key="10">
    <source>
        <dbReference type="EMBL" id="MBR0552689.1"/>
    </source>
</evidence>